<accession>A0A5P9CRK5</accession>
<reference evidence="1 2" key="1">
    <citation type="submission" date="2019-10" db="EMBL/GenBank/DDBJ databases">
        <title>Complete genome sequence of Vibrio sp. strain THAF100, isolated from non-filtered water from the water column of tank 6 of a marine aquarium containing stony-coral fragments. Water maintained at 26 degree C.</title>
        <authorList>
            <person name="Ruckert C."/>
            <person name="Franco A."/>
            <person name="Kalinowski J."/>
            <person name="Glaeser S."/>
        </authorList>
    </citation>
    <scope>NUCLEOTIDE SEQUENCE [LARGE SCALE GENOMIC DNA]</scope>
    <source>
        <strain evidence="1 2">THAF100</strain>
        <plasmid evidence="2">pthaf100_a</plasmid>
    </source>
</reference>
<gene>
    <name evidence="1" type="ORF">FIV01_19625</name>
</gene>
<dbReference type="AlphaFoldDB" id="A0A5P9CRK5"/>
<dbReference type="KEGG" id="vaq:FIV01_19625"/>
<sequence>MILYEVNLSISNEIADDYMAWLKPHIQAMLKFEGFIKAELYQNTEQEDDKTNIVASYYVDNEDNLQAYINEMSADMRADGIKRFGDKCVATRRILKLTNTYTSGDNSAHI</sequence>
<organism evidence="1 2">
    <name type="scientific">Vibrio aquimaris</name>
    <dbReference type="NCBI Taxonomy" id="2587862"/>
    <lineage>
        <taxon>Bacteria</taxon>
        <taxon>Pseudomonadati</taxon>
        <taxon>Pseudomonadota</taxon>
        <taxon>Gammaproteobacteria</taxon>
        <taxon>Vibrionales</taxon>
        <taxon>Vibrionaceae</taxon>
        <taxon>Vibrio</taxon>
    </lineage>
</organism>
<evidence type="ECO:0008006" key="3">
    <source>
        <dbReference type="Google" id="ProtNLM"/>
    </source>
</evidence>
<dbReference type="RefSeq" id="WP_152432585.1">
    <property type="nucleotide sequence ID" value="NZ_CBCSDK010000016.1"/>
</dbReference>
<name>A0A5P9CRK5_9VIBR</name>
<evidence type="ECO:0000313" key="1">
    <source>
        <dbReference type="EMBL" id="QFT28613.1"/>
    </source>
</evidence>
<geneLocation type="plasmid" evidence="2">
    <name>pthaf100_a</name>
</geneLocation>
<proteinExistence type="predicted"/>
<dbReference type="OrthoDB" id="34442at2"/>
<dbReference type="InterPro" id="IPR011008">
    <property type="entry name" value="Dimeric_a/b-barrel"/>
</dbReference>
<protein>
    <recommendedName>
        <fullName evidence="3">DUF4286 domain-containing protein</fullName>
    </recommendedName>
</protein>
<keyword evidence="1" id="KW-0614">Plasmid</keyword>
<dbReference type="SUPFAM" id="SSF54909">
    <property type="entry name" value="Dimeric alpha+beta barrel"/>
    <property type="match status" value="1"/>
</dbReference>
<dbReference type="EMBL" id="CP045351">
    <property type="protein sequence ID" value="QFT28613.1"/>
    <property type="molecule type" value="Genomic_DNA"/>
</dbReference>
<dbReference type="Proteomes" id="UP000326936">
    <property type="component" value="Plasmid pTHAF100_a"/>
</dbReference>
<dbReference type="InterPro" id="IPR025563">
    <property type="entry name" value="DUF4286"/>
</dbReference>
<keyword evidence="2" id="KW-1185">Reference proteome</keyword>
<evidence type="ECO:0000313" key="2">
    <source>
        <dbReference type="Proteomes" id="UP000326936"/>
    </source>
</evidence>
<dbReference type="Pfam" id="PF14114">
    <property type="entry name" value="DUF4286"/>
    <property type="match status" value="1"/>
</dbReference>